<accession>A0A3R8PGZ3</accession>
<evidence type="ECO:0000256" key="6">
    <source>
        <dbReference type="PIRSR" id="PIRSR600821-50"/>
    </source>
</evidence>
<comment type="cofactor">
    <cofactor evidence="1 5 6">
        <name>pyridoxal 5'-phosphate</name>
        <dbReference type="ChEBI" id="CHEBI:597326"/>
    </cofactor>
</comment>
<name>A0A3R8PGZ3_9CORY</name>
<dbReference type="GO" id="GO:0005829">
    <property type="term" value="C:cytosol"/>
    <property type="evidence" value="ECO:0007669"/>
    <property type="project" value="TreeGrafter"/>
</dbReference>
<comment type="pathway">
    <text evidence="5">Amino-acid biosynthesis; D-alanine biosynthesis; D-alanine from L-alanine: step 1/1.</text>
</comment>
<dbReference type="GO" id="GO:0009252">
    <property type="term" value="P:peptidoglycan biosynthetic process"/>
    <property type="evidence" value="ECO:0007669"/>
    <property type="project" value="TreeGrafter"/>
</dbReference>
<feature type="binding site" evidence="5 7">
    <location>
        <position position="150"/>
    </location>
    <ligand>
        <name>substrate</name>
    </ligand>
</feature>
<feature type="domain" description="Alanine racemase C-terminal" evidence="9">
    <location>
        <begin position="288"/>
        <end position="417"/>
    </location>
</feature>
<evidence type="ECO:0000256" key="2">
    <source>
        <dbReference type="ARBA" id="ARBA00022898"/>
    </source>
</evidence>
<dbReference type="GO" id="GO:0030632">
    <property type="term" value="P:D-alanine biosynthetic process"/>
    <property type="evidence" value="ECO:0007669"/>
    <property type="project" value="UniProtKB-UniRule"/>
</dbReference>
<feature type="region of interest" description="Disordered" evidence="8">
    <location>
        <begin position="254"/>
        <end position="285"/>
    </location>
</feature>
<comment type="function">
    <text evidence="5">Catalyzes the interconversion of L-alanine and D-alanine. May also act on other amino acids.</text>
</comment>
<keyword evidence="10" id="KW-0808">Transferase</keyword>
<gene>
    <name evidence="10" type="ORF">CXF48_08200</name>
</gene>
<dbReference type="RefSeq" id="WP_125207271.1">
    <property type="nucleotide sequence ID" value="NZ_PQNK01000013.1"/>
</dbReference>
<dbReference type="CDD" id="cd00430">
    <property type="entry name" value="PLPDE_III_AR"/>
    <property type="match status" value="1"/>
</dbReference>
<feature type="region of interest" description="Disordered" evidence="8">
    <location>
        <begin position="568"/>
        <end position="598"/>
    </location>
</feature>
<dbReference type="Pfam" id="PF00842">
    <property type="entry name" value="Ala_racemase_C"/>
    <property type="match status" value="1"/>
</dbReference>
<dbReference type="Pfam" id="PF01168">
    <property type="entry name" value="Ala_racemase_N"/>
    <property type="match status" value="1"/>
</dbReference>
<comment type="catalytic activity">
    <reaction evidence="5">
        <text>L-alanine = D-alanine</text>
        <dbReference type="Rhea" id="RHEA:20249"/>
        <dbReference type="ChEBI" id="CHEBI:57416"/>
        <dbReference type="ChEBI" id="CHEBI:57972"/>
        <dbReference type="EC" id="5.1.1.1"/>
    </reaction>
</comment>
<dbReference type="Proteomes" id="UP000276526">
    <property type="component" value="Unassembled WGS sequence"/>
</dbReference>
<evidence type="ECO:0000259" key="9">
    <source>
        <dbReference type="SMART" id="SM01005"/>
    </source>
</evidence>
<dbReference type="EMBL" id="PQNK01000013">
    <property type="protein sequence ID" value="RRO86060.1"/>
    <property type="molecule type" value="Genomic_DNA"/>
</dbReference>
<dbReference type="PRINTS" id="PR00992">
    <property type="entry name" value="ALARACEMASE"/>
</dbReference>
<keyword evidence="3 5" id="KW-0413">Isomerase</keyword>
<dbReference type="InterPro" id="IPR009006">
    <property type="entry name" value="Ala_racemase/Decarboxylase_C"/>
</dbReference>
<dbReference type="InterPro" id="IPR029066">
    <property type="entry name" value="PLP-binding_barrel"/>
</dbReference>
<dbReference type="GO" id="GO:0016740">
    <property type="term" value="F:transferase activity"/>
    <property type="evidence" value="ECO:0007669"/>
    <property type="project" value="UniProtKB-KW"/>
</dbReference>
<dbReference type="InterPro" id="IPR011079">
    <property type="entry name" value="Ala_racemase_C"/>
</dbReference>
<dbReference type="InterPro" id="IPR001608">
    <property type="entry name" value="Ala_racemase_N"/>
</dbReference>
<dbReference type="InterPro" id="IPR003442">
    <property type="entry name" value="T6A_TsaE"/>
</dbReference>
<dbReference type="Gene3D" id="3.40.50.300">
    <property type="entry name" value="P-loop containing nucleotide triphosphate hydrolases"/>
    <property type="match status" value="1"/>
</dbReference>
<feature type="modified residue" description="N6-(pyridoxal phosphate)lysine" evidence="5 6">
    <location>
        <position position="44"/>
    </location>
</feature>
<comment type="caution">
    <text evidence="10">The sequence shown here is derived from an EMBL/GenBank/DDBJ whole genome shotgun (WGS) entry which is preliminary data.</text>
</comment>
<comment type="similarity">
    <text evidence="5">Belongs to the alanine racemase family.</text>
</comment>
<dbReference type="SMART" id="SM01005">
    <property type="entry name" value="Ala_racemase_C"/>
    <property type="match status" value="1"/>
</dbReference>
<dbReference type="Gene3D" id="3.20.20.10">
    <property type="entry name" value="Alanine racemase"/>
    <property type="match status" value="1"/>
</dbReference>
<dbReference type="HAMAP" id="MF_01201">
    <property type="entry name" value="Ala_racemase"/>
    <property type="match status" value="1"/>
</dbReference>
<evidence type="ECO:0000256" key="8">
    <source>
        <dbReference type="SAM" id="MobiDB-lite"/>
    </source>
</evidence>
<feature type="compositionally biased region" description="Gly residues" evidence="8">
    <location>
        <begin position="254"/>
        <end position="279"/>
    </location>
</feature>
<proteinExistence type="inferred from homology"/>
<sequence>MPVSDTQAGPHSLAELVVDLGAVAHNVRRLRALAAPARLMAVVKADGYNMGARAVALTALDHGADELGVATVGEGLDILAVLRDAGRTAPVTAWMWYPGEPLDDAVAAGLTLGIPSLEHARALTALAADRARPGQPPVRATLMADTGLSRSGIAPGEWGEVLDLVAAAARTGSVEVTGVMSHLSGADDATSPATDIQATRFRRAIDDCRARGLDVPVNHLANTPATLTRPDLRFDMVRPGVGVYGVDPCAGGGAGEPGAGDGADGEDGAAGAGEPGAGGDRGRGLRPVATLRARVTTTRLVPRGESVGYGGLWTADRDTRTAVVAIGYADGIPRALTGAFDVTVRGRRYRQIGRVSMDQIVVDLGPADGPEPEVRPGDWAVIFGEGGATLSEVARALGTIDYEVLTLPRTRVRRRYIPAGESGVESGGGVEGRAADADGAAGAGEAADADGAAGAAGAAGAGDGAGVSVGTETAVDPGAADGTVAVPTAEAMRQVGEAVGRELRAGDVVVLTGPLGAGKTTLTQGIARGMGVTGRVQSPTFTVVREHRPSGDGPGLLHMDAYRLLDGLRDDDAHGTGETGAAGQPEGTGSAGQGAGHGVSAARSAAVLDALESLDLDGDLTDHALVAEWGEGVVEPLGTRVLHITLTRDGVDAPGDDEARTLAWRWTGR</sequence>
<evidence type="ECO:0000313" key="10">
    <source>
        <dbReference type="EMBL" id="RRO86060.1"/>
    </source>
</evidence>
<dbReference type="AlphaFoldDB" id="A0A3R8PGZ3"/>
<dbReference type="PANTHER" id="PTHR30511">
    <property type="entry name" value="ALANINE RACEMASE"/>
    <property type="match status" value="1"/>
</dbReference>
<dbReference type="Gene3D" id="2.40.37.10">
    <property type="entry name" value="Lyase, Ornithine Decarboxylase, Chain A, domain 1"/>
    <property type="match status" value="1"/>
</dbReference>
<dbReference type="SUPFAM" id="SSF51419">
    <property type="entry name" value="PLP-binding barrel"/>
    <property type="match status" value="1"/>
</dbReference>
<evidence type="ECO:0000256" key="1">
    <source>
        <dbReference type="ARBA" id="ARBA00001933"/>
    </source>
</evidence>
<evidence type="ECO:0000256" key="7">
    <source>
        <dbReference type="PIRSR" id="PIRSR600821-52"/>
    </source>
</evidence>
<protein>
    <recommendedName>
        <fullName evidence="5">Alanine racemase</fullName>
        <ecNumber evidence="5">5.1.1.1</ecNumber>
    </recommendedName>
</protein>
<evidence type="ECO:0000256" key="5">
    <source>
        <dbReference type="HAMAP-Rule" id="MF_01201"/>
    </source>
</evidence>
<dbReference type="GO" id="GO:0002949">
    <property type="term" value="P:tRNA threonylcarbamoyladenosine modification"/>
    <property type="evidence" value="ECO:0007669"/>
    <property type="project" value="InterPro"/>
</dbReference>
<evidence type="ECO:0000256" key="4">
    <source>
        <dbReference type="ARBA" id="ARBA00024908"/>
    </source>
</evidence>
<comment type="function">
    <text evidence="4">Required for the formation of a threonylcarbamoyl group on adenosine at position 37 (t(6)A37) in tRNAs that read codons beginning with adenine. Is involved in the transfer of the threonylcarbamoyl moiety of threonylcarbamoyl-AMP (TC-AMP) to the N6 group of A37, together with TsaD and TsaB. TsaE seems to play an indirect role in the t(6)A biosynthesis pathway, possibly in regulating the core enzymatic function of TsaD.</text>
</comment>
<dbReference type="GO" id="GO:0030170">
    <property type="term" value="F:pyridoxal phosphate binding"/>
    <property type="evidence" value="ECO:0007669"/>
    <property type="project" value="UniProtKB-UniRule"/>
</dbReference>
<feature type="binding site" evidence="5 7">
    <location>
        <position position="357"/>
    </location>
    <ligand>
        <name>substrate</name>
    </ligand>
</feature>
<reference evidence="10 11" key="1">
    <citation type="submission" date="2018-01" db="EMBL/GenBank/DDBJ databases">
        <title>Twenty Corynebacterium bovis Genomes.</title>
        <authorList>
            <person name="Gulvik C.A."/>
        </authorList>
    </citation>
    <scope>NUCLEOTIDE SEQUENCE [LARGE SCALE GENOMIC DNA]</scope>
    <source>
        <strain evidence="10 11">F6900</strain>
    </source>
</reference>
<dbReference type="SUPFAM" id="SSF52540">
    <property type="entry name" value="P-loop containing nucleoside triphosphate hydrolases"/>
    <property type="match status" value="1"/>
</dbReference>
<keyword evidence="2 5" id="KW-0663">Pyridoxal phosphate</keyword>
<feature type="active site" description="Proton acceptor; specific for L-alanine" evidence="5">
    <location>
        <position position="309"/>
    </location>
</feature>
<dbReference type="PANTHER" id="PTHR30511:SF0">
    <property type="entry name" value="ALANINE RACEMASE, CATABOLIC-RELATED"/>
    <property type="match status" value="1"/>
</dbReference>
<dbReference type="SUPFAM" id="SSF50621">
    <property type="entry name" value="Alanine racemase C-terminal domain-like"/>
    <property type="match status" value="1"/>
</dbReference>
<dbReference type="Pfam" id="PF02367">
    <property type="entry name" value="TsaE"/>
    <property type="match status" value="1"/>
</dbReference>
<dbReference type="EC" id="5.1.1.1" evidence="5"/>
<dbReference type="InterPro" id="IPR027417">
    <property type="entry name" value="P-loop_NTPase"/>
</dbReference>
<dbReference type="UniPathway" id="UPA00042">
    <property type="reaction ID" value="UER00497"/>
</dbReference>
<evidence type="ECO:0000256" key="3">
    <source>
        <dbReference type="ARBA" id="ARBA00023235"/>
    </source>
</evidence>
<feature type="active site" description="Proton acceptor; specific for D-alanine" evidence="5">
    <location>
        <position position="44"/>
    </location>
</feature>
<evidence type="ECO:0000313" key="11">
    <source>
        <dbReference type="Proteomes" id="UP000276526"/>
    </source>
</evidence>
<organism evidence="10 11">
    <name type="scientific">Corynebacterium bovis</name>
    <dbReference type="NCBI Taxonomy" id="36808"/>
    <lineage>
        <taxon>Bacteria</taxon>
        <taxon>Bacillati</taxon>
        <taxon>Actinomycetota</taxon>
        <taxon>Actinomycetes</taxon>
        <taxon>Mycobacteriales</taxon>
        <taxon>Corynebacteriaceae</taxon>
        <taxon>Corynebacterium</taxon>
    </lineage>
</organism>
<dbReference type="GO" id="GO:0008784">
    <property type="term" value="F:alanine racemase activity"/>
    <property type="evidence" value="ECO:0007669"/>
    <property type="project" value="UniProtKB-UniRule"/>
</dbReference>
<dbReference type="InterPro" id="IPR000821">
    <property type="entry name" value="Ala_racemase"/>
</dbReference>
<dbReference type="NCBIfam" id="TIGR00150">
    <property type="entry name" value="T6A_YjeE"/>
    <property type="match status" value="1"/>
</dbReference>